<gene>
    <name evidence="3" type="ORF">RhiirA4_538414</name>
</gene>
<dbReference type="VEuPathDB" id="FungiDB:FUN_005898"/>
<feature type="transmembrane region" description="Helical" evidence="2">
    <location>
        <begin position="815"/>
        <end position="835"/>
    </location>
</feature>
<dbReference type="VEuPathDB" id="FungiDB:RhiirA1_436454"/>
<feature type="transmembrane region" description="Helical" evidence="2">
    <location>
        <begin position="1004"/>
        <end position="1027"/>
    </location>
</feature>
<feature type="transmembrane region" description="Helical" evidence="2">
    <location>
        <begin position="841"/>
        <end position="862"/>
    </location>
</feature>
<keyword evidence="2" id="KW-0472">Membrane</keyword>
<keyword evidence="4" id="KW-1185">Reference proteome</keyword>
<protein>
    <recommendedName>
        <fullName evidence="5">Ion transport domain-containing protein</fullName>
    </recommendedName>
</protein>
<dbReference type="InterPro" id="IPR024862">
    <property type="entry name" value="TRPV"/>
</dbReference>
<evidence type="ECO:0000256" key="1">
    <source>
        <dbReference type="ARBA" id="ARBA00022737"/>
    </source>
</evidence>
<evidence type="ECO:0008006" key="5">
    <source>
        <dbReference type="Google" id="ProtNLM"/>
    </source>
</evidence>
<evidence type="ECO:0000313" key="3">
    <source>
        <dbReference type="EMBL" id="PKY39877.1"/>
    </source>
</evidence>
<accession>A0A2I1FZS9</accession>
<dbReference type="AlphaFoldDB" id="A0A2I1FZS9"/>
<reference evidence="3 4" key="1">
    <citation type="submission" date="2015-10" db="EMBL/GenBank/DDBJ databases">
        <title>Genome analyses suggest a sexual origin of heterokaryosis in a supposedly ancient asexual fungus.</title>
        <authorList>
            <person name="Ropars J."/>
            <person name="Sedzielewska K."/>
            <person name="Noel J."/>
            <person name="Charron P."/>
            <person name="Farinelli L."/>
            <person name="Marton T."/>
            <person name="Kruger M."/>
            <person name="Pelin A."/>
            <person name="Brachmann A."/>
            <person name="Corradi N."/>
        </authorList>
    </citation>
    <scope>NUCLEOTIDE SEQUENCE [LARGE SCALE GENOMIC DNA]</scope>
    <source>
        <strain evidence="3 4">A4</strain>
    </source>
</reference>
<evidence type="ECO:0000313" key="4">
    <source>
        <dbReference type="Proteomes" id="UP000234323"/>
    </source>
</evidence>
<dbReference type="VEuPathDB" id="FungiDB:RhiirFUN_005606"/>
<dbReference type="SUPFAM" id="SSF82171">
    <property type="entry name" value="DPP6 N-terminal domain-like"/>
    <property type="match status" value="1"/>
</dbReference>
<dbReference type="PANTHER" id="PTHR10582:SF2">
    <property type="entry name" value="INACTIVE"/>
    <property type="match status" value="1"/>
</dbReference>
<keyword evidence="2" id="KW-1133">Transmembrane helix</keyword>
<feature type="transmembrane region" description="Helical" evidence="2">
    <location>
        <begin position="780"/>
        <end position="803"/>
    </location>
</feature>
<dbReference type="VEuPathDB" id="FungiDB:RhiirA1_504919"/>
<evidence type="ECO:0000256" key="2">
    <source>
        <dbReference type="SAM" id="Phobius"/>
    </source>
</evidence>
<feature type="transmembrane region" description="Helical" evidence="2">
    <location>
        <begin position="671"/>
        <end position="691"/>
    </location>
</feature>
<organism evidence="3 4">
    <name type="scientific">Rhizophagus irregularis</name>
    <dbReference type="NCBI Taxonomy" id="588596"/>
    <lineage>
        <taxon>Eukaryota</taxon>
        <taxon>Fungi</taxon>
        <taxon>Fungi incertae sedis</taxon>
        <taxon>Mucoromycota</taxon>
        <taxon>Glomeromycotina</taxon>
        <taxon>Glomeromycetes</taxon>
        <taxon>Glomerales</taxon>
        <taxon>Glomeraceae</taxon>
        <taxon>Rhizophagus</taxon>
    </lineage>
</organism>
<dbReference type="GO" id="GO:0005216">
    <property type="term" value="F:monoatomic ion channel activity"/>
    <property type="evidence" value="ECO:0007669"/>
    <property type="project" value="InterPro"/>
</dbReference>
<comment type="caution">
    <text evidence="3">The sequence shown here is derived from an EMBL/GenBank/DDBJ whole genome shotgun (WGS) entry which is preliminary data.</text>
</comment>
<dbReference type="GO" id="GO:0005886">
    <property type="term" value="C:plasma membrane"/>
    <property type="evidence" value="ECO:0007669"/>
    <property type="project" value="TreeGrafter"/>
</dbReference>
<dbReference type="EMBL" id="LLXI01000081">
    <property type="protein sequence ID" value="PKY39877.1"/>
    <property type="molecule type" value="Genomic_DNA"/>
</dbReference>
<name>A0A2I1FZS9_9GLOM</name>
<dbReference type="Proteomes" id="UP000234323">
    <property type="component" value="Unassembled WGS sequence"/>
</dbReference>
<keyword evidence="1" id="KW-0677">Repeat</keyword>
<keyword evidence="2" id="KW-0812">Transmembrane</keyword>
<feature type="transmembrane region" description="Helical" evidence="2">
    <location>
        <begin position="874"/>
        <end position="896"/>
    </location>
</feature>
<sequence length="1122" mass="133666">MNQIIEIDDDKIGKPHNGKPITKIEISPNEKYLVTYSEKDNSIFGWDVKYGDEGGEGQLNSINNFKIPDNNITINQICVSDDMKLVYIYEYGFTGGQILKIHDMKNNQKIELDYDLDEYEYCSFNLKGEFILYNRDCVHKKLQKVIIIYSTKNNRWRCERMYRLPIELEFITSKDDNLYLFANNSIYEWNILTKNSIKIFGSDEMEYNDMSELRKDFKIFSNEKFICTRIKSKVIIYSIELEIPIASLDINNDIQICNYMNYMKYTGLNLPLLLLLLSTNSKIWNYVMDYCWKRLDQYEQDNIQTKTKYAFRILDGYVWKSELEEKISNMNLMDEFHDKIIKNNKVDDKIGEDLNFNEFEETYETYVHFNIHLFSPYTSNILKLSQNIELNFTYQNELEFLEYNDNSISWEIRTYNNKRSILLQVFNLNNDNEDNEDLIGLISSRAENFNAPKDIFLLGIELLNDNNNIILITSIGLFIYHLNERNKSIYLNYFYYTELLQDSFRKNVKIFLTKTKKTLPLPNYDSFKLSEKWVQYVKNNKESLLKYGVGLLEFAIKEQRLELVDDIYKKCISYFKEDLRNNRMFLNIITSTMTYLNDYFPDYITRYSLETAMIIDNPIYNKEYRQPKSQLHSFQYPQIVDLSKSILWLRYNAWMDKLAENHRKNYIIVKLLIKLLILPIFPIYFVTFYILSKFHFINDAYEDGTYYNLVSFFNKKLTTPIITFMVPYIKFVSYPRDYDQFRELIFPQPSLFVSSISSDIYKTLDGEALINFKWNTYGSFYYSIIWIGFMALLGCFTAAATISQQYIDDDIRKKLFIASIILGFVHLSFEVRQFIYDPFKWFYDFWNIFDIIAYLLPIYTSIHWLQISEMNDEIISLLSFSCLFLDIKFLLFFRAFEHFGVFAHAFYILLLPRSDFLLDNLDNRSVNINDPNINDPNNPWNLAPTYNQIFENGTIDSNPFLIQPPNENTNMFIDFKTSLFAMYKFLTGDPSALSNWTYLNNPPLVILIVLFSLLIVVYLMNLFIGLLNNAINKDYNRVSYLVQKAEILAEIELFYLLPHQRRWKEWFPEVIHYSAKINDVRKEVKKMMDQDEWNTNAFPELKDDLLKKLNIQQIPVQQIPDK</sequence>
<proteinExistence type="predicted"/>
<dbReference type="PANTHER" id="PTHR10582">
    <property type="entry name" value="TRANSIENT RECEPTOR POTENTIAL ION CHANNEL PROTEIN"/>
    <property type="match status" value="1"/>
</dbReference>
<dbReference type="GO" id="GO:0098703">
    <property type="term" value="P:calcium ion import across plasma membrane"/>
    <property type="evidence" value="ECO:0007669"/>
    <property type="project" value="TreeGrafter"/>
</dbReference>